<dbReference type="GO" id="GO:0016763">
    <property type="term" value="F:pentosyltransferase activity"/>
    <property type="evidence" value="ECO:0007669"/>
    <property type="project" value="TreeGrafter"/>
</dbReference>
<feature type="transmembrane region" description="Helical" evidence="8">
    <location>
        <begin position="401"/>
        <end position="419"/>
    </location>
</feature>
<feature type="transmembrane region" description="Helical" evidence="8">
    <location>
        <begin position="129"/>
        <end position="152"/>
    </location>
</feature>
<dbReference type="eggNOG" id="COG1807">
    <property type="taxonomic scope" value="Bacteria"/>
</dbReference>
<dbReference type="PANTHER" id="PTHR33908:SF11">
    <property type="entry name" value="MEMBRANE PROTEIN"/>
    <property type="match status" value="1"/>
</dbReference>
<feature type="transmembrane region" description="Helical" evidence="8">
    <location>
        <begin position="12"/>
        <end position="35"/>
    </location>
</feature>
<dbReference type="AlphaFoldDB" id="A0A0R2I4M2"/>
<protein>
    <recommendedName>
        <fullName evidence="9">Glycosyltransferase RgtA/B/C/D-like domain-containing protein</fullName>
    </recommendedName>
</protein>
<keyword evidence="4" id="KW-0808">Transferase</keyword>
<evidence type="ECO:0000256" key="1">
    <source>
        <dbReference type="ARBA" id="ARBA00004651"/>
    </source>
</evidence>
<accession>A0A0R2I4M2</accession>
<dbReference type="GO" id="GO:0005886">
    <property type="term" value="C:plasma membrane"/>
    <property type="evidence" value="ECO:0007669"/>
    <property type="project" value="UniProtKB-SubCell"/>
</dbReference>
<dbReference type="EMBL" id="JQBS01000007">
    <property type="protein sequence ID" value="KRN57148.1"/>
    <property type="molecule type" value="Genomic_DNA"/>
</dbReference>
<organism evidence="10 11">
    <name type="scientific">Carnobacterium divergens DSM 20623</name>
    <dbReference type="NCBI Taxonomy" id="1449336"/>
    <lineage>
        <taxon>Bacteria</taxon>
        <taxon>Bacillati</taxon>
        <taxon>Bacillota</taxon>
        <taxon>Bacilli</taxon>
        <taxon>Lactobacillales</taxon>
        <taxon>Carnobacteriaceae</taxon>
        <taxon>Carnobacterium</taxon>
    </lineage>
</organism>
<evidence type="ECO:0000256" key="5">
    <source>
        <dbReference type="ARBA" id="ARBA00022692"/>
    </source>
</evidence>
<dbReference type="PATRIC" id="fig|1449336.4.peg.127"/>
<evidence type="ECO:0000256" key="3">
    <source>
        <dbReference type="ARBA" id="ARBA00022676"/>
    </source>
</evidence>
<evidence type="ECO:0000256" key="7">
    <source>
        <dbReference type="ARBA" id="ARBA00023136"/>
    </source>
</evidence>
<dbReference type="RefSeq" id="WP_034571493.1">
    <property type="nucleotide sequence ID" value="NZ_JQBS01000007.1"/>
</dbReference>
<comment type="subcellular location">
    <subcellularLocation>
        <location evidence="1">Cell membrane</location>
        <topology evidence="1">Multi-pass membrane protein</topology>
    </subcellularLocation>
</comment>
<dbReference type="GO" id="GO:0009103">
    <property type="term" value="P:lipopolysaccharide biosynthetic process"/>
    <property type="evidence" value="ECO:0007669"/>
    <property type="project" value="UniProtKB-ARBA"/>
</dbReference>
<dbReference type="PANTHER" id="PTHR33908">
    <property type="entry name" value="MANNOSYLTRANSFERASE YKCB-RELATED"/>
    <property type="match status" value="1"/>
</dbReference>
<keyword evidence="11" id="KW-1185">Reference proteome</keyword>
<reference evidence="10 11" key="1">
    <citation type="journal article" date="2015" name="Genome Announc.">
        <title>Expanding the biotechnology potential of lactobacilli through comparative genomics of 213 strains and associated genera.</title>
        <authorList>
            <person name="Sun Z."/>
            <person name="Harris H.M."/>
            <person name="McCann A."/>
            <person name="Guo C."/>
            <person name="Argimon S."/>
            <person name="Zhang W."/>
            <person name="Yang X."/>
            <person name="Jeffery I.B."/>
            <person name="Cooney J.C."/>
            <person name="Kagawa T.F."/>
            <person name="Liu W."/>
            <person name="Song Y."/>
            <person name="Salvetti E."/>
            <person name="Wrobel A."/>
            <person name="Rasinkangas P."/>
            <person name="Parkhill J."/>
            <person name="Rea M.C."/>
            <person name="O'Sullivan O."/>
            <person name="Ritari J."/>
            <person name="Douillard F.P."/>
            <person name="Paul Ross R."/>
            <person name="Yang R."/>
            <person name="Briner A.E."/>
            <person name="Felis G.E."/>
            <person name="de Vos W.M."/>
            <person name="Barrangou R."/>
            <person name="Klaenhammer T.R."/>
            <person name="Caufield P.W."/>
            <person name="Cui Y."/>
            <person name="Zhang H."/>
            <person name="O'Toole P.W."/>
        </authorList>
    </citation>
    <scope>NUCLEOTIDE SEQUENCE [LARGE SCALE GENOMIC DNA]</scope>
    <source>
        <strain evidence="10 11">DSM 20623</strain>
    </source>
</reference>
<feature type="domain" description="Glycosyltransferase RgtA/B/C/D-like" evidence="9">
    <location>
        <begin position="66"/>
        <end position="221"/>
    </location>
</feature>
<feature type="transmembrane region" description="Helical" evidence="8">
    <location>
        <begin position="86"/>
        <end position="109"/>
    </location>
</feature>
<evidence type="ECO:0000313" key="10">
    <source>
        <dbReference type="EMBL" id="KRN57148.1"/>
    </source>
</evidence>
<dbReference type="GeneID" id="89588123"/>
<dbReference type="InterPro" id="IPR038731">
    <property type="entry name" value="RgtA/B/C-like"/>
</dbReference>
<dbReference type="Proteomes" id="UP000051658">
    <property type="component" value="Unassembled WGS sequence"/>
</dbReference>
<dbReference type="InterPro" id="IPR050297">
    <property type="entry name" value="LipidA_mod_glycosyltrf_83"/>
</dbReference>
<comment type="caution">
    <text evidence="10">The sequence shown here is derived from an EMBL/GenBank/DDBJ whole genome shotgun (WGS) entry which is preliminary data.</text>
</comment>
<sequence>MIHFFKKNKLLLGVILIALIERLVILFQLGFRYSINSEDILYLESGIHLMKTGELTLNGMPSTIMPALPVIIALPHTIFGSTDGLWLFLKLVMIAFSILSIIGVYKIIILFSPKWIGALAALLFLTPDFIWIDNLILTDSPFMFAFVYTVYFSIMLQKTHEWKYYYLLTATYMFGLLLRSTFLIYPLILLAFLFFTNFPVKLLLKQAIITSIICLLFFIPWTLRNYLIFDHFIPTSFESASSKLLGTYQGYGFPEDTKKINKELELQLKELRTTHYKNGKYIPSYMGAYYAMKYDNLKANYRNTLWIKSNPKSMLISYGYSKPKTIMTSSFSEKKLLGINKLLIQKFKKIELIMTISLGFISMFFLKNIRKYILFMASLYIVNVYLYAIPINFQYSGQSLLFLRYTILFISIYNIYLYIKEKKTKQVK</sequence>
<evidence type="ECO:0000259" key="9">
    <source>
        <dbReference type="Pfam" id="PF13231"/>
    </source>
</evidence>
<dbReference type="Pfam" id="PF13231">
    <property type="entry name" value="PMT_2"/>
    <property type="match status" value="1"/>
</dbReference>
<evidence type="ECO:0000256" key="4">
    <source>
        <dbReference type="ARBA" id="ARBA00022679"/>
    </source>
</evidence>
<feature type="transmembrane region" description="Helical" evidence="8">
    <location>
        <begin position="202"/>
        <end position="223"/>
    </location>
</feature>
<proteinExistence type="predicted"/>
<keyword evidence="6 8" id="KW-1133">Transmembrane helix</keyword>
<keyword evidence="2" id="KW-1003">Cell membrane</keyword>
<keyword evidence="7 8" id="KW-0472">Membrane</keyword>
<keyword evidence="3" id="KW-0328">Glycosyltransferase</keyword>
<evidence type="ECO:0000256" key="2">
    <source>
        <dbReference type="ARBA" id="ARBA00022475"/>
    </source>
</evidence>
<gene>
    <name evidence="10" type="ORF">IV74_GL000126</name>
</gene>
<evidence type="ECO:0000313" key="11">
    <source>
        <dbReference type="Proteomes" id="UP000051658"/>
    </source>
</evidence>
<feature type="transmembrane region" description="Helical" evidence="8">
    <location>
        <begin position="55"/>
        <end position="74"/>
    </location>
</feature>
<evidence type="ECO:0000256" key="8">
    <source>
        <dbReference type="SAM" id="Phobius"/>
    </source>
</evidence>
<name>A0A0R2I4M2_CARDV</name>
<evidence type="ECO:0000256" key="6">
    <source>
        <dbReference type="ARBA" id="ARBA00022989"/>
    </source>
</evidence>
<keyword evidence="5 8" id="KW-0812">Transmembrane</keyword>
<feature type="transmembrane region" description="Helical" evidence="8">
    <location>
        <begin position="164"/>
        <end position="196"/>
    </location>
</feature>
<feature type="transmembrane region" description="Helical" evidence="8">
    <location>
        <begin position="372"/>
        <end position="389"/>
    </location>
</feature>